<dbReference type="Pfam" id="PF01757">
    <property type="entry name" value="Acyl_transf_3"/>
    <property type="match status" value="1"/>
</dbReference>
<feature type="transmembrane region" description="Helical" evidence="1">
    <location>
        <begin position="157"/>
        <end position="179"/>
    </location>
</feature>
<dbReference type="InterPro" id="IPR050879">
    <property type="entry name" value="Acyltransferase_3"/>
</dbReference>
<dbReference type="InterPro" id="IPR002656">
    <property type="entry name" value="Acyl_transf_3_dom"/>
</dbReference>
<gene>
    <name evidence="4" type="ORF">PENTCL1PPCAC_29818</name>
</gene>
<feature type="transmembrane region" description="Helical" evidence="1">
    <location>
        <begin position="375"/>
        <end position="394"/>
    </location>
</feature>
<protein>
    <recommendedName>
        <fullName evidence="6">Acyltransferase</fullName>
    </recommendedName>
</protein>
<keyword evidence="5" id="KW-1185">Reference proteome</keyword>
<dbReference type="InterPro" id="IPR043968">
    <property type="entry name" value="SGNH"/>
</dbReference>
<evidence type="ECO:0000313" key="4">
    <source>
        <dbReference type="EMBL" id="GMT07644.1"/>
    </source>
</evidence>
<evidence type="ECO:0000256" key="1">
    <source>
        <dbReference type="SAM" id="Phobius"/>
    </source>
</evidence>
<keyword evidence="1" id="KW-0812">Transmembrane</keyword>
<keyword evidence="1" id="KW-1133">Transmembrane helix</keyword>
<dbReference type="PANTHER" id="PTHR23028:SF53">
    <property type="entry name" value="ACYL_TRANSF_3 DOMAIN-CONTAINING PROTEIN"/>
    <property type="match status" value="1"/>
</dbReference>
<dbReference type="GO" id="GO:0016747">
    <property type="term" value="F:acyltransferase activity, transferring groups other than amino-acyl groups"/>
    <property type="evidence" value="ECO:0007669"/>
    <property type="project" value="InterPro"/>
</dbReference>
<feature type="transmembrane region" description="Helical" evidence="1">
    <location>
        <begin position="254"/>
        <end position="273"/>
    </location>
</feature>
<evidence type="ECO:0008006" key="6">
    <source>
        <dbReference type="Google" id="ProtNLM"/>
    </source>
</evidence>
<evidence type="ECO:0000259" key="3">
    <source>
        <dbReference type="Pfam" id="PF19040"/>
    </source>
</evidence>
<organism evidence="4 5">
    <name type="scientific">Pristionchus entomophagus</name>
    <dbReference type="NCBI Taxonomy" id="358040"/>
    <lineage>
        <taxon>Eukaryota</taxon>
        <taxon>Metazoa</taxon>
        <taxon>Ecdysozoa</taxon>
        <taxon>Nematoda</taxon>
        <taxon>Chromadorea</taxon>
        <taxon>Rhabditida</taxon>
        <taxon>Rhabditina</taxon>
        <taxon>Diplogasteromorpha</taxon>
        <taxon>Diplogasteroidea</taxon>
        <taxon>Neodiplogasteridae</taxon>
        <taxon>Pristionchus</taxon>
    </lineage>
</organism>
<feature type="transmembrane region" description="Helical" evidence="1">
    <location>
        <begin position="315"/>
        <end position="337"/>
    </location>
</feature>
<feature type="transmembrane region" description="Helical" evidence="1">
    <location>
        <begin position="57"/>
        <end position="77"/>
    </location>
</feature>
<comment type="caution">
    <text evidence="4">The sequence shown here is derived from an EMBL/GenBank/DDBJ whole genome shotgun (WGS) entry which is preliminary data.</text>
</comment>
<dbReference type="GO" id="GO:0000271">
    <property type="term" value="P:polysaccharide biosynthetic process"/>
    <property type="evidence" value="ECO:0007669"/>
    <property type="project" value="TreeGrafter"/>
</dbReference>
<dbReference type="AlphaFoldDB" id="A0AAV5UP17"/>
<proteinExistence type="predicted"/>
<feature type="transmembrane region" description="Helical" evidence="1">
    <location>
        <begin position="98"/>
        <end position="117"/>
    </location>
</feature>
<evidence type="ECO:0000313" key="5">
    <source>
        <dbReference type="Proteomes" id="UP001432027"/>
    </source>
</evidence>
<dbReference type="EMBL" id="BTSX01000006">
    <property type="protein sequence ID" value="GMT07644.1"/>
    <property type="molecule type" value="Genomic_DNA"/>
</dbReference>
<dbReference type="Pfam" id="PF19040">
    <property type="entry name" value="SGNH"/>
    <property type="match status" value="1"/>
</dbReference>
<keyword evidence="1" id="KW-0472">Membrane</keyword>
<dbReference type="GO" id="GO:0016020">
    <property type="term" value="C:membrane"/>
    <property type="evidence" value="ECO:0007669"/>
    <property type="project" value="TreeGrafter"/>
</dbReference>
<feature type="transmembrane region" description="Helical" evidence="1">
    <location>
        <begin position="285"/>
        <end position="308"/>
    </location>
</feature>
<dbReference type="Proteomes" id="UP001432027">
    <property type="component" value="Unassembled WGS sequence"/>
</dbReference>
<reference evidence="4" key="1">
    <citation type="submission" date="2023-10" db="EMBL/GenBank/DDBJ databases">
        <title>Genome assembly of Pristionchus species.</title>
        <authorList>
            <person name="Yoshida K."/>
            <person name="Sommer R.J."/>
        </authorList>
    </citation>
    <scope>NUCLEOTIDE SEQUENCE</scope>
    <source>
        <strain evidence="4">RS0144</strain>
    </source>
</reference>
<name>A0AAV5UP17_9BILA</name>
<feature type="transmembrane region" description="Helical" evidence="1">
    <location>
        <begin position="343"/>
        <end position="363"/>
    </location>
</feature>
<accession>A0AAV5UP17</accession>
<evidence type="ECO:0000259" key="2">
    <source>
        <dbReference type="Pfam" id="PF01757"/>
    </source>
</evidence>
<sequence length="683" mass="79007">KHLFTFGLFGPQYFRMIFHSVILSRGCMKSEELQGLRGVAVIAVVLFHLKVEYVSRGFLGVDVFFVLSGYFMAKALFKKTVDFKSALNFYERRVKRLLPAYALLLFLITLAIPWFFILNEVDATLREIYFSMSFTTNFMFAVDPQDYFTKDKDLSSIVMHLWSLAVEMQFYFVAPLIFYAVNRLDRHDHRLVAHCFVIAVSLALHIFESSKSRQFYLLHCRLWEFVVGFVVQEFEQKTIQHKADDKMTNNWTQYKRIMSSLSVASSVILFWMLCGTKHPESDTDYFAYRICTILCTSLIILASSIAVNKLLSMRFLVYIGDISYILYLLHWPVIVLYHVHSFTLGSTGIVACLSISLTLSVLVHHTFEKPLLTRTFSHCFVISMAFYMITLFAISSRLPQNLSDQILRNRQGGNTTLYDLMKWNYDESIACCNSNPTECVRDLDTELWTGQRHQLANSCVMSGNGKHSVLVIGNSVSMSSFSTVHKVLNGRYSKLRFFAKQGCWMLVATCEEFWHWVTQVVDKMKPDIILITESQRLMNDRPEDDRVMEVAQQRIDYMRTHSRAVMVDTQYLIPDFPHSYALAHFLARGWTNMSISSMSLVRQLSLKRVSYDRITLLRGNNLVINNITFGFCERVEGICEGYNPNTLKAYTQTGAHINSYGYELLEPMYRQSIDKVFDIVSRN</sequence>
<feature type="domain" description="Acyltransferase 3" evidence="2">
    <location>
        <begin position="32"/>
        <end position="364"/>
    </location>
</feature>
<dbReference type="PANTHER" id="PTHR23028">
    <property type="entry name" value="ACETYLTRANSFERASE"/>
    <property type="match status" value="1"/>
</dbReference>
<feature type="domain" description="SGNH" evidence="3">
    <location>
        <begin position="457"/>
        <end position="671"/>
    </location>
</feature>
<feature type="non-terminal residue" evidence="4">
    <location>
        <position position="1"/>
    </location>
</feature>